<dbReference type="Proteomes" id="UP000176101">
    <property type="component" value="Unassembled WGS sequence"/>
</dbReference>
<keyword evidence="3" id="KW-1185">Reference proteome</keyword>
<keyword evidence="2" id="KW-0413">Isomerase</keyword>
<reference evidence="2 3" key="1">
    <citation type="journal article" date="2016" name="Front. Microbiol.">
        <title>Comparative Genomics Analysis of Streptomyces Species Reveals Their Adaptation to the Marine Environment and Their Diversity at the Genomic Level.</title>
        <authorList>
            <person name="Tian X."/>
            <person name="Zhang Z."/>
            <person name="Yang T."/>
            <person name="Chen M."/>
            <person name="Li J."/>
            <person name="Chen F."/>
            <person name="Yang J."/>
            <person name="Li W."/>
            <person name="Zhang B."/>
            <person name="Zhang Z."/>
            <person name="Wu J."/>
            <person name="Zhang C."/>
            <person name="Long L."/>
            <person name="Xiao J."/>
        </authorList>
    </citation>
    <scope>NUCLEOTIDE SEQUENCE [LARGE SCALE GENOMIC DNA]</scope>
    <source>
        <strain evidence="2 3">SCSIO 02100</strain>
    </source>
</reference>
<dbReference type="EMBL" id="LJGU01000130">
    <property type="protein sequence ID" value="OEV02429.1"/>
    <property type="molecule type" value="Genomic_DNA"/>
</dbReference>
<name>A0A1E7KET1_9ACTN</name>
<dbReference type="InterPro" id="IPR014347">
    <property type="entry name" value="Tautomerase/MIF_sf"/>
</dbReference>
<dbReference type="PATRIC" id="fig|1075402.3.peg.2177"/>
<dbReference type="Gene3D" id="3.30.429.10">
    <property type="entry name" value="Macrophage Migration Inhibitory Factor"/>
    <property type="match status" value="1"/>
</dbReference>
<dbReference type="RefSeq" id="WP_070197387.1">
    <property type="nucleotide sequence ID" value="NZ_LJGU01000130.1"/>
</dbReference>
<dbReference type="PANTHER" id="PTHR37950:SF1">
    <property type="entry name" value="4-HYDROXYPHENYLACETATE CATABOLISM PROTEIN"/>
    <property type="match status" value="1"/>
</dbReference>
<gene>
    <name evidence="2" type="ORF">AN216_16200</name>
</gene>
<dbReference type="InterPro" id="IPR004220">
    <property type="entry name" value="5-COMe_2-OHmuconate_Isoase"/>
</dbReference>
<dbReference type="PANTHER" id="PTHR37950">
    <property type="entry name" value="4-HYDROXYPHENYLACETATE CATABOLISM PROTEIN"/>
    <property type="match status" value="1"/>
</dbReference>
<dbReference type="AlphaFoldDB" id="A0A1E7KET1"/>
<organism evidence="2 3">
    <name type="scientific">Streptomyces oceani</name>
    <dbReference type="NCBI Taxonomy" id="1075402"/>
    <lineage>
        <taxon>Bacteria</taxon>
        <taxon>Bacillati</taxon>
        <taxon>Actinomycetota</taxon>
        <taxon>Actinomycetes</taxon>
        <taxon>Kitasatosporales</taxon>
        <taxon>Streptomycetaceae</taxon>
        <taxon>Streptomyces</taxon>
    </lineage>
</organism>
<protein>
    <submittedName>
        <fullName evidence="2">Isomerase</fullName>
    </submittedName>
</protein>
<dbReference type="SUPFAM" id="SSF55331">
    <property type="entry name" value="Tautomerase/MIF"/>
    <property type="match status" value="1"/>
</dbReference>
<proteinExistence type="predicted"/>
<evidence type="ECO:0000313" key="3">
    <source>
        <dbReference type="Proteomes" id="UP000176101"/>
    </source>
</evidence>
<evidence type="ECO:0000256" key="1">
    <source>
        <dbReference type="SAM" id="MobiDB-lite"/>
    </source>
</evidence>
<dbReference type="OrthoDB" id="7203947at2"/>
<dbReference type="STRING" id="1075402.AN216_16200"/>
<sequence length="131" mass="14182">MPHITVDYSDVLADTFDRRGFGRALHPLIAQTVEGTPHTCKTQFRRADECVIADGESDIAMVHVQVALLSGRTPEIKEGLSRAVLQLLRSYVGTAPGRALHTSVDVTDLDRGCYSSHTEGPAEPEPRTVGA</sequence>
<dbReference type="GO" id="GO:0008704">
    <property type="term" value="F:5-carboxymethyl-2-hydroxymuconate delta-isomerase activity"/>
    <property type="evidence" value="ECO:0007669"/>
    <property type="project" value="InterPro"/>
</dbReference>
<accession>A0A1E7KET1</accession>
<evidence type="ECO:0000313" key="2">
    <source>
        <dbReference type="EMBL" id="OEV02429.1"/>
    </source>
</evidence>
<comment type="caution">
    <text evidence="2">The sequence shown here is derived from an EMBL/GenBank/DDBJ whole genome shotgun (WGS) entry which is preliminary data.</text>
</comment>
<feature type="region of interest" description="Disordered" evidence="1">
    <location>
        <begin position="112"/>
        <end position="131"/>
    </location>
</feature>
<dbReference type="Pfam" id="PF02962">
    <property type="entry name" value="CHMI"/>
    <property type="match status" value="1"/>
</dbReference>